<dbReference type="Gene3D" id="2.60.40.10">
    <property type="entry name" value="Immunoglobulins"/>
    <property type="match status" value="5"/>
</dbReference>
<dbReference type="PROSITE" id="PS50853">
    <property type="entry name" value="FN3"/>
    <property type="match status" value="5"/>
</dbReference>
<feature type="domain" description="Fibronectin type-III" evidence="3">
    <location>
        <begin position="119"/>
        <end position="209"/>
    </location>
</feature>
<keyword evidence="1" id="KW-0677">Repeat</keyword>
<dbReference type="Proteomes" id="UP001445076">
    <property type="component" value="Unassembled WGS sequence"/>
</dbReference>
<dbReference type="PANTHER" id="PTHR46708:SF2">
    <property type="entry name" value="FIBRONECTIN TYPE-III DOMAIN-CONTAINING PROTEIN"/>
    <property type="match status" value="1"/>
</dbReference>
<dbReference type="InterPro" id="IPR013783">
    <property type="entry name" value="Ig-like_fold"/>
</dbReference>
<evidence type="ECO:0000313" key="5">
    <source>
        <dbReference type="Proteomes" id="UP001445076"/>
    </source>
</evidence>
<sequence length="596" mass="64165">MKTFVFLVAVFTVYAEQNPGHIENFIQTDSGDGSITLEWDFVEGVDPLEKYTLMVNNDPDYTMSVRCPLSHCSVTVDYLDACTAYKFDLIPFFTEPSIGSYQGPVATYTGFADDDPVTSPSNLVVAGEDDTGTTLQWDAPAENAGCVDHYEVCTKPQGSEESVCESVEDTSATISSLQACGTYDVTVTPVTLSGNEGPSVADTITTEDGVPGPPTDVVVGIITDSTIDLKWNDPLTNPLCLWEFSITCGPITKLVKPGYLRAEEEYDNYATIGPLDACTDYQCDITAIGKSGTPSTPVTVFASTNETDPLAPPYVHVDSDNSTDSIDVTWGTNSDDKCAGGGFVICWNDGLHLEECADVPAGTDNFTIPDLSPCSRYDISVNVVTPDGTSSETVTESTTTADIVPGPVTNLMVTDVAETGVRLSFDPPTEEPQCVKEYDIRVINEDLRRLVKPMLAEGPVTDFITGLEACTNYLFKVRAITATEKEGPWTEVRQKTADSTPSDPQQFSAKEITTSSITVEWYEPATYSNCVTEYLLSWEGASGDSDSQEITSTSTFKSEVTIDGLNACESYTFSLSAKSTIGESHVVTFTASTLCA</sequence>
<organism evidence="4 5">
    <name type="scientific">Cherax quadricarinatus</name>
    <name type="common">Australian red claw crayfish</name>
    <dbReference type="NCBI Taxonomy" id="27406"/>
    <lineage>
        <taxon>Eukaryota</taxon>
        <taxon>Metazoa</taxon>
        <taxon>Ecdysozoa</taxon>
        <taxon>Arthropoda</taxon>
        <taxon>Crustacea</taxon>
        <taxon>Multicrustacea</taxon>
        <taxon>Malacostraca</taxon>
        <taxon>Eumalacostraca</taxon>
        <taxon>Eucarida</taxon>
        <taxon>Decapoda</taxon>
        <taxon>Pleocyemata</taxon>
        <taxon>Astacidea</taxon>
        <taxon>Parastacoidea</taxon>
        <taxon>Parastacidae</taxon>
        <taxon>Cherax</taxon>
    </lineage>
</organism>
<dbReference type="InterPro" id="IPR003961">
    <property type="entry name" value="FN3_dom"/>
</dbReference>
<dbReference type="InterPro" id="IPR050991">
    <property type="entry name" value="ECM_Regulatory_Proteins"/>
</dbReference>
<protein>
    <recommendedName>
        <fullName evidence="3">Fibronectin type-III domain-containing protein</fullName>
    </recommendedName>
</protein>
<proteinExistence type="predicted"/>
<comment type="caution">
    <text evidence="4">The sequence shown here is derived from an EMBL/GenBank/DDBJ whole genome shotgun (WGS) entry which is preliminary data.</text>
</comment>
<evidence type="ECO:0000259" key="3">
    <source>
        <dbReference type="PROSITE" id="PS50853"/>
    </source>
</evidence>
<dbReference type="Pfam" id="PF00041">
    <property type="entry name" value="fn3"/>
    <property type="match status" value="3"/>
</dbReference>
<feature type="domain" description="Fibronectin type-III" evidence="3">
    <location>
        <begin position="213"/>
        <end position="310"/>
    </location>
</feature>
<evidence type="ECO:0000313" key="4">
    <source>
        <dbReference type="EMBL" id="KAK8749575.1"/>
    </source>
</evidence>
<keyword evidence="2" id="KW-0732">Signal</keyword>
<accession>A0AAW0YCJ5</accession>
<feature type="domain" description="Fibronectin type-III" evidence="3">
    <location>
        <begin position="407"/>
        <end position="499"/>
    </location>
</feature>
<evidence type="ECO:0000256" key="1">
    <source>
        <dbReference type="ARBA" id="ARBA00022737"/>
    </source>
</evidence>
<dbReference type="EMBL" id="JARKIK010000009">
    <property type="protein sequence ID" value="KAK8749574.1"/>
    <property type="molecule type" value="Genomic_DNA"/>
</dbReference>
<evidence type="ECO:0000256" key="2">
    <source>
        <dbReference type="SAM" id="SignalP"/>
    </source>
</evidence>
<dbReference type="CDD" id="cd00063">
    <property type="entry name" value="FN3"/>
    <property type="match status" value="5"/>
</dbReference>
<dbReference type="EMBL" id="JARKIK010000009">
    <property type="protein sequence ID" value="KAK8749575.1"/>
    <property type="molecule type" value="Genomic_DNA"/>
</dbReference>
<gene>
    <name evidence="4" type="ORF">OTU49_015439</name>
</gene>
<dbReference type="SUPFAM" id="SSF49265">
    <property type="entry name" value="Fibronectin type III"/>
    <property type="match status" value="3"/>
</dbReference>
<feature type="signal peptide" evidence="2">
    <location>
        <begin position="1"/>
        <end position="15"/>
    </location>
</feature>
<name>A0AAW0YCJ5_CHEQU</name>
<reference evidence="4 5" key="1">
    <citation type="journal article" date="2024" name="BMC Genomics">
        <title>Genome assembly of redclaw crayfish (Cherax quadricarinatus) provides insights into its immune adaptation and hypoxia tolerance.</title>
        <authorList>
            <person name="Liu Z."/>
            <person name="Zheng J."/>
            <person name="Li H."/>
            <person name="Fang K."/>
            <person name="Wang S."/>
            <person name="He J."/>
            <person name="Zhou D."/>
            <person name="Weng S."/>
            <person name="Chi M."/>
            <person name="Gu Z."/>
            <person name="He J."/>
            <person name="Li F."/>
            <person name="Wang M."/>
        </authorList>
    </citation>
    <scope>NUCLEOTIDE SEQUENCE [LARGE SCALE GENOMIC DNA]</scope>
    <source>
        <strain evidence="4">ZL_2023a</strain>
    </source>
</reference>
<dbReference type="InterPro" id="IPR036116">
    <property type="entry name" value="FN3_sf"/>
</dbReference>
<feature type="chain" id="PRO_5044717549" description="Fibronectin type-III domain-containing protein" evidence="2">
    <location>
        <begin position="16"/>
        <end position="596"/>
    </location>
</feature>
<dbReference type="PANTHER" id="PTHR46708">
    <property type="entry name" value="TENASCIN"/>
    <property type="match status" value="1"/>
</dbReference>
<feature type="domain" description="Fibronectin type-III" evidence="3">
    <location>
        <begin position="311"/>
        <end position="403"/>
    </location>
</feature>
<reference evidence="4" key="2">
    <citation type="submission" date="2024-01" db="EMBL/GenBank/DDBJ databases">
        <authorList>
            <person name="He J."/>
            <person name="Wang M."/>
            <person name="Zheng J."/>
            <person name="Liu Z."/>
        </authorList>
    </citation>
    <scope>NUCLEOTIDE SEQUENCE</scope>
    <source>
        <strain evidence="4">ZL_2023a</strain>
        <tissue evidence="4">Muscle</tissue>
    </source>
</reference>
<dbReference type="AlphaFoldDB" id="A0AAW0YCJ5"/>
<dbReference type="SMART" id="SM00060">
    <property type="entry name" value="FN3"/>
    <property type="match status" value="6"/>
</dbReference>
<keyword evidence="5" id="KW-1185">Reference proteome</keyword>
<feature type="domain" description="Fibronectin type-III" evidence="3">
    <location>
        <begin position="500"/>
        <end position="596"/>
    </location>
</feature>